<evidence type="ECO:0000313" key="6">
    <source>
        <dbReference type="Proteomes" id="UP000280586"/>
    </source>
</evidence>
<dbReference type="Gene3D" id="1.10.10.10">
    <property type="entry name" value="Winged helix-like DNA-binding domain superfamily/Winged helix DNA-binding domain"/>
    <property type="match status" value="1"/>
</dbReference>
<dbReference type="InterPro" id="IPR051534">
    <property type="entry name" value="CBASS_pafABC_assoc_protein"/>
</dbReference>
<evidence type="ECO:0000313" key="4">
    <source>
        <dbReference type="EMBL" id="AYE33260.1"/>
    </source>
</evidence>
<dbReference type="OrthoDB" id="9767131at2"/>
<keyword evidence="7" id="KW-1185">Reference proteome</keyword>
<dbReference type="Proteomes" id="UP001055437">
    <property type="component" value="Chromosome"/>
</dbReference>
<evidence type="ECO:0000313" key="7">
    <source>
        <dbReference type="Proteomes" id="UP001055437"/>
    </source>
</evidence>
<dbReference type="Proteomes" id="UP000280586">
    <property type="component" value="Chromosome"/>
</dbReference>
<dbReference type="EMBL" id="CP099799">
    <property type="protein sequence ID" value="USR99834.1"/>
    <property type="molecule type" value="Genomic_DNA"/>
</dbReference>
<feature type="domain" description="WCX" evidence="3">
    <location>
        <begin position="232"/>
        <end position="306"/>
    </location>
</feature>
<dbReference type="SUPFAM" id="SSF46785">
    <property type="entry name" value="Winged helix' DNA-binding domain"/>
    <property type="match status" value="1"/>
</dbReference>
<dbReference type="RefSeq" id="WP_066675702.1">
    <property type="nucleotide sequence ID" value="NZ_CABMIZ010000010.1"/>
</dbReference>
<dbReference type="Pfam" id="PF25583">
    <property type="entry name" value="WCX"/>
    <property type="match status" value="1"/>
</dbReference>
<dbReference type="InterPro" id="IPR036390">
    <property type="entry name" value="WH_DNA-bd_sf"/>
</dbReference>
<sequence length="312" mass="36687">MSSLGNLLKMLYILKRGQKVKVKDLAEELEVDHRQIRRYKEELSEYFDIQSITGPNGGYILCDEYFPFKDILTEKEINNLKRAIDTVSYSEEYELGKAIDKINFTILNSQSESLISEQIIPYSRPKMEIEKINKMYNEINLSILSCKEIIIVYVDNKGSLTRRAIQPHKFLRFKGEYYIIATCKLRNEIRYFKLVRIKEYILTEKRFEKMKNIDELINEYKENSIGIFGGNEIEVELEINPPMANTIKERIWVDNQEVIELEDGKILFKAIMKLGPELISWVLSMGDSVKINSSEELKRQVRIKVENIFKNL</sequence>
<accession>A0A9N7JJJ0</accession>
<gene>
    <name evidence="4" type="ORF">CP523_01680</name>
    <name evidence="5" type="ORF">NH397_10000</name>
</gene>
<evidence type="ECO:0000259" key="2">
    <source>
        <dbReference type="Pfam" id="PF13280"/>
    </source>
</evidence>
<feature type="domain" description="Helix-turn-helix type 11" evidence="1">
    <location>
        <begin position="7"/>
        <end position="60"/>
    </location>
</feature>
<evidence type="ECO:0000259" key="1">
    <source>
        <dbReference type="Pfam" id="PF08279"/>
    </source>
</evidence>
<evidence type="ECO:0000313" key="5">
    <source>
        <dbReference type="EMBL" id="USR99834.1"/>
    </source>
</evidence>
<name>A0A9N7JJJ0_CLOSE</name>
<reference evidence="4 6" key="1">
    <citation type="submission" date="2017-09" db="EMBL/GenBank/DDBJ databases">
        <authorList>
            <person name="Thomas P."/>
            <person name="Seyboldt C."/>
        </authorList>
    </citation>
    <scope>NUCLEOTIDE SEQUENCE [LARGE SCALE GENOMIC DNA]</scope>
    <source>
        <strain evidence="4 6">DSM 7534</strain>
    </source>
</reference>
<dbReference type="EMBL" id="CP023671">
    <property type="protein sequence ID" value="AYE33260.1"/>
    <property type="molecule type" value="Genomic_DNA"/>
</dbReference>
<evidence type="ECO:0000259" key="3">
    <source>
        <dbReference type="Pfam" id="PF25583"/>
    </source>
</evidence>
<dbReference type="InterPro" id="IPR057727">
    <property type="entry name" value="WCX_dom"/>
</dbReference>
<dbReference type="InterPro" id="IPR036388">
    <property type="entry name" value="WH-like_DNA-bd_sf"/>
</dbReference>
<organism evidence="4 6">
    <name type="scientific">Clostridium septicum</name>
    <dbReference type="NCBI Taxonomy" id="1504"/>
    <lineage>
        <taxon>Bacteria</taxon>
        <taxon>Bacillati</taxon>
        <taxon>Bacillota</taxon>
        <taxon>Clostridia</taxon>
        <taxon>Eubacteriales</taxon>
        <taxon>Clostridiaceae</taxon>
        <taxon>Clostridium</taxon>
    </lineage>
</organism>
<reference evidence="5" key="2">
    <citation type="submission" date="2022-06" db="EMBL/GenBank/DDBJ databases">
        <authorList>
            <person name="Holder M.E."/>
            <person name="Ajami N.J."/>
            <person name="Petrosino J.F."/>
        </authorList>
    </citation>
    <scope>NUCLEOTIDE SEQUENCE</scope>
    <source>
        <strain evidence="5">RMA 8861</strain>
    </source>
</reference>
<feature type="domain" description="WYL" evidence="2">
    <location>
        <begin position="136"/>
        <end position="199"/>
    </location>
</feature>
<protein>
    <submittedName>
        <fullName evidence="4">WYL domain-containing protein</fullName>
    </submittedName>
</protein>
<dbReference type="Pfam" id="PF13280">
    <property type="entry name" value="WYL"/>
    <property type="match status" value="1"/>
</dbReference>
<dbReference type="PROSITE" id="PS52050">
    <property type="entry name" value="WYL"/>
    <property type="match status" value="1"/>
</dbReference>
<dbReference type="Pfam" id="PF08279">
    <property type="entry name" value="HTH_11"/>
    <property type="match status" value="1"/>
</dbReference>
<dbReference type="InterPro" id="IPR026881">
    <property type="entry name" value="WYL_dom"/>
</dbReference>
<dbReference type="KEGG" id="csep:CP523_01680"/>
<dbReference type="AlphaFoldDB" id="A0A9N7JJJ0"/>
<dbReference type="GeneID" id="303559387"/>
<dbReference type="InterPro" id="IPR013196">
    <property type="entry name" value="HTH_11"/>
</dbReference>
<proteinExistence type="predicted"/>
<dbReference type="PANTHER" id="PTHR34580">
    <property type="match status" value="1"/>
</dbReference>
<dbReference type="PANTHER" id="PTHR34580:SF1">
    <property type="entry name" value="PROTEIN PAFC"/>
    <property type="match status" value="1"/>
</dbReference>